<protein>
    <submittedName>
        <fullName evidence="1">Uncharacterized protein</fullName>
    </submittedName>
</protein>
<dbReference type="VEuPathDB" id="FungiDB:PHYBLDRAFT_158735"/>
<sequence>MVMPLTMNGKIGFLAPKSTDTIQATEDLATALLVAQHIVWTPYEHLYVYAYTYTYTKHISARPHVETKVQIVKTSLNLIK</sequence>
<dbReference type="RefSeq" id="XP_018291622.1">
    <property type="nucleotide sequence ID" value="XM_018433849.1"/>
</dbReference>
<organism evidence="1 2">
    <name type="scientific">Phycomyces blakesleeanus (strain ATCC 8743b / DSM 1359 / FGSC 10004 / NBRC 33097 / NRRL 1555)</name>
    <dbReference type="NCBI Taxonomy" id="763407"/>
    <lineage>
        <taxon>Eukaryota</taxon>
        <taxon>Fungi</taxon>
        <taxon>Fungi incertae sedis</taxon>
        <taxon>Mucoromycota</taxon>
        <taxon>Mucoromycotina</taxon>
        <taxon>Mucoromycetes</taxon>
        <taxon>Mucorales</taxon>
        <taxon>Phycomycetaceae</taxon>
        <taxon>Phycomyces</taxon>
    </lineage>
</organism>
<evidence type="ECO:0000313" key="1">
    <source>
        <dbReference type="EMBL" id="OAD73582.1"/>
    </source>
</evidence>
<gene>
    <name evidence="1" type="ORF">PHYBLDRAFT_158735</name>
</gene>
<evidence type="ECO:0000313" key="2">
    <source>
        <dbReference type="Proteomes" id="UP000077315"/>
    </source>
</evidence>
<accession>A0A162U5F5</accession>
<dbReference type="GeneID" id="28994755"/>
<proteinExistence type="predicted"/>
<keyword evidence="2" id="KW-1185">Reference proteome</keyword>
<dbReference type="InParanoid" id="A0A162U5F5"/>
<name>A0A162U5F5_PHYB8</name>
<reference evidence="2" key="1">
    <citation type="submission" date="2015-06" db="EMBL/GenBank/DDBJ databases">
        <title>Expansion of signal transduction pathways in fungi by whole-genome duplication.</title>
        <authorList>
            <consortium name="DOE Joint Genome Institute"/>
            <person name="Corrochano L.M."/>
            <person name="Kuo A."/>
            <person name="Marcet-Houben M."/>
            <person name="Polaino S."/>
            <person name="Salamov A."/>
            <person name="Villalobos J.M."/>
            <person name="Alvarez M.I."/>
            <person name="Avalos J."/>
            <person name="Benito E.P."/>
            <person name="Benoit I."/>
            <person name="Burger G."/>
            <person name="Camino L.P."/>
            <person name="Canovas D."/>
            <person name="Cerda-Olmedo E."/>
            <person name="Cheng J.-F."/>
            <person name="Dominguez A."/>
            <person name="Elias M."/>
            <person name="Eslava A.P."/>
            <person name="Glaser F."/>
            <person name="Grimwood J."/>
            <person name="Gutierrez G."/>
            <person name="Heitman J."/>
            <person name="Henrissat B."/>
            <person name="Iturriaga E.A."/>
            <person name="Lang B.F."/>
            <person name="Lavin J.L."/>
            <person name="Lee S."/>
            <person name="Li W."/>
            <person name="Lindquist E."/>
            <person name="Lopez-Garcia S."/>
            <person name="Luque E.M."/>
            <person name="Marcos A.T."/>
            <person name="Martin J."/>
            <person name="McCluskey K."/>
            <person name="Medina H.R."/>
            <person name="Miralles-Duran A."/>
            <person name="Miyazaki A."/>
            <person name="Munoz-Torres E."/>
            <person name="Oguiza J.A."/>
            <person name="Ohm R."/>
            <person name="Olmedo M."/>
            <person name="Orejas M."/>
            <person name="Ortiz-Castellanos L."/>
            <person name="Pisabarro A.G."/>
            <person name="Rodriguez-Romero J."/>
            <person name="Ruiz-Herrera J."/>
            <person name="Ruiz-Vazquez R."/>
            <person name="Sanz C."/>
            <person name="Schackwitz W."/>
            <person name="Schmutz J."/>
            <person name="Shahriari M."/>
            <person name="Shelest E."/>
            <person name="Silva-Franco F."/>
            <person name="Soanes D."/>
            <person name="Syed K."/>
            <person name="Tagua V.G."/>
            <person name="Talbot N.J."/>
            <person name="Thon M."/>
            <person name="De vries R.P."/>
            <person name="Wiebenga A."/>
            <person name="Yadav J.S."/>
            <person name="Braun E.L."/>
            <person name="Baker S."/>
            <person name="Garre V."/>
            <person name="Horwitz B."/>
            <person name="Torres-Martinez S."/>
            <person name="Idnurm A."/>
            <person name="Herrera-Estrella A."/>
            <person name="Gabaldon T."/>
            <person name="Grigoriev I.V."/>
        </authorList>
    </citation>
    <scope>NUCLEOTIDE SEQUENCE [LARGE SCALE GENOMIC DNA]</scope>
    <source>
        <strain evidence="2">NRRL 1555(-)</strain>
    </source>
</reference>
<dbReference type="Proteomes" id="UP000077315">
    <property type="component" value="Unassembled WGS sequence"/>
</dbReference>
<dbReference type="EMBL" id="KV440980">
    <property type="protein sequence ID" value="OAD73582.1"/>
    <property type="molecule type" value="Genomic_DNA"/>
</dbReference>
<dbReference type="AlphaFoldDB" id="A0A162U5F5"/>